<evidence type="ECO:0000313" key="2">
    <source>
        <dbReference type="EMBL" id="SQA62981.1"/>
    </source>
</evidence>
<dbReference type="RefSeq" id="WP_038253139.1">
    <property type="nucleotide sequence ID" value="NZ_UAVL01000009.1"/>
</dbReference>
<name>A0AB38FVD0_9ENTR</name>
<keyword evidence="1" id="KW-0732">Signal</keyword>
<dbReference type="Proteomes" id="UP000251313">
    <property type="component" value="Unassembled WGS sequence"/>
</dbReference>
<evidence type="ECO:0000256" key="1">
    <source>
        <dbReference type="SAM" id="SignalP"/>
    </source>
</evidence>
<protein>
    <submittedName>
        <fullName evidence="2">Uncharacterized protein</fullName>
    </submittedName>
</protein>
<organism evidence="2 3">
    <name type="scientific">Yokenella regensburgei</name>
    <dbReference type="NCBI Taxonomy" id="158877"/>
    <lineage>
        <taxon>Bacteria</taxon>
        <taxon>Pseudomonadati</taxon>
        <taxon>Pseudomonadota</taxon>
        <taxon>Gammaproteobacteria</taxon>
        <taxon>Enterobacterales</taxon>
        <taxon>Enterobacteriaceae</taxon>
        <taxon>Yokenella</taxon>
    </lineage>
</organism>
<evidence type="ECO:0000313" key="3">
    <source>
        <dbReference type="Proteomes" id="UP000251313"/>
    </source>
</evidence>
<comment type="caution">
    <text evidence="2">The sequence shown here is derived from an EMBL/GenBank/DDBJ whole genome shotgun (WGS) entry which is preliminary data.</text>
</comment>
<dbReference type="EMBL" id="UAVL01000009">
    <property type="protein sequence ID" value="SQA62981.1"/>
    <property type="molecule type" value="Genomic_DNA"/>
</dbReference>
<reference evidence="2 3" key="1">
    <citation type="submission" date="2018-06" db="EMBL/GenBank/DDBJ databases">
        <authorList>
            <consortium name="Pathogen Informatics"/>
            <person name="Doyle S."/>
        </authorList>
    </citation>
    <scope>NUCLEOTIDE SEQUENCE [LARGE SCALE GENOMIC DNA]</scope>
    <source>
        <strain evidence="2 3">NCTC11967</strain>
    </source>
</reference>
<feature type="signal peptide" evidence="1">
    <location>
        <begin position="1"/>
        <end position="30"/>
    </location>
</feature>
<feature type="chain" id="PRO_5044337385" evidence="1">
    <location>
        <begin position="31"/>
        <end position="140"/>
    </location>
</feature>
<accession>A0AB38FVD0</accession>
<dbReference type="AlphaFoldDB" id="A0AB38FVD0"/>
<gene>
    <name evidence="2" type="ORF">NCTC11967_02004</name>
</gene>
<proteinExistence type="predicted"/>
<sequence>MSFSVPFLSLRGGLLFLTAALLSFSSPHTATSRGLTAAPVCSPAEARLRRDLLEAQRRFALLRAKNFRLRQQLLWTEMKRDAAKAQLWAVRDKSVTGDIDDLTRTDTMALTVREWQEYEPQDLRYELPLRPEIRHGEESR</sequence>